<reference evidence="1" key="2">
    <citation type="journal article" date="2015" name="Data Brief">
        <title>Shoot transcriptome of the giant reed, Arundo donax.</title>
        <authorList>
            <person name="Barrero R.A."/>
            <person name="Guerrero F.D."/>
            <person name="Moolhuijzen P."/>
            <person name="Goolsby J.A."/>
            <person name="Tidwell J."/>
            <person name="Bellgard S.E."/>
            <person name="Bellgard M.I."/>
        </authorList>
    </citation>
    <scope>NUCLEOTIDE SEQUENCE</scope>
    <source>
        <tissue evidence="1">Shoot tissue taken approximately 20 cm above the soil surface</tissue>
    </source>
</reference>
<accession>A0A0A9EIA4</accession>
<name>A0A0A9EIA4_ARUDO</name>
<proteinExistence type="predicted"/>
<dbReference type="EMBL" id="GBRH01199157">
    <property type="protein sequence ID" value="JAD98738.1"/>
    <property type="molecule type" value="Transcribed_RNA"/>
</dbReference>
<protein>
    <submittedName>
        <fullName evidence="1">Uncharacterized protein</fullName>
    </submittedName>
</protein>
<reference evidence="1" key="1">
    <citation type="submission" date="2014-09" db="EMBL/GenBank/DDBJ databases">
        <authorList>
            <person name="Magalhaes I.L.F."/>
            <person name="Oliveira U."/>
            <person name="Santos F.R."/>
            <person name="Vidigal T.H.D.A."/>
            <person name="Brescovit A.D."/>
            <person name="Santos A.J."/>
        </authorList>
    </citation>
    <scope>NUCLEOTIDE SEQUENCE</scope>
    <source>
        <tissue evidence="1">Shoot tissue taken approximately 20 cm above the soil surface</tissue>
    </source>
</reference>
<evidence type="ECO:0000313" key="1">
    <source>
        <dbReference type="EMBL" id="JAD98738.1"/>
    </source>
</evidence>
<sequence length="51" mass="6160">MWPDLQILLRLLEYQVNMAIRSSNWKRRRTFIYSPKSVPCKSILFKNSMVT</sequence>
<organism evidence="1">
    <name type="scientific">Arundo donax</name>
    <name type="common">Giant reed</name>
    <name type="synonym">Donax arundinaceus</name>
    <dbReference type="NCBI Taxonomy" id="35708"/>
    <lineage>
        <taxon>Eukaryota</taxon>
        <taxon>Viridiplantae</taxon>
        <taxon>Streptophyta</taxon>
        <taxon>Embryophyta</taxon>
        <taxon>Tracheophyta</taxon>
        <taxon>Spermatophyta</taxon>
        <taxon>Magnoliopsida</taxon>
        <taxon>Liliopsida</taxon>
        <taxon>Poales</taxon>
        <taxon>Poaceae</taxon>
        <taxon>PACMAD clade</taxon>
        <taxon>Arundinoideae</taxon>
        <taxon>Arundineae</taxon>
        <taxon>Arundo</taxon>
    </lineage>
</organism>
<dbReference type="AlphaFoldDB" id="A0A0A9EIA4"/>